<feature type="compositionally biased region" description="Polar residues" evidence="1">
    <location>
        <begin position="106"/>
        <end position="116"/>
    </location>
</feature>
<feature type="compositionally biased region" description="Low complexity" evidence="1">
    <location>
        <begin position="67"/>
        <end position="85"/>
    </location>
</feature>
<gene>
    <name evidence="3" type="primary">20350016</name>
    <name evidence="2" type="ORF">GGTG_09558</name>
</gene>
<protein>
    <submittedName>
        <fullName evidence="2 3">Uncharacterized protein</fullName>
    </submittedName>
</protein>
<accession>J3P7R6</accession>
<reference evidence="2" key="3">
    <citation type="submission" date="2010-09" db="EMBL/GenBank/DDBJ databases">
        <title>Annotation of Gaeumannomyces graminis var. tritici R3-111a-1.</title>
        <authorList>
            <consortium name="The Broad Institute Genome Sequencing Platform"/>
            <person name="Ma L.-J."/>
            <person name="Dead R."/>
            <person name="Young S.K."/>
            <person name="Zeng Q."/>
            <person name="Gargeya S."/>
            <person name="Fitzgerald M."/>
            <person name="Haas B."/>
            <person name="Abouelleil A."/>
            <person name="Alvarado L."/>
            <person name="Arachchi H.M."/>
            <person name="Berlin A."/>
            <person name="Brown A."/>
            <person name="Chapman S.B."/>
            <person name="Chen Z."/>
            <person name="Dunbar C."/>
            <person name="Freedman E."/>
            <person name="Gearin G."/>
            <person name="Gellesch M."/>
            <person name="Goldberg J."/>
            <person name="Griggs A."/>
            <person name="Gujja S."/>
            <person name="Heiman D."/>
            <person name="Howarth C."/>
            <person name="Larson L."/>
            <person name="Lui A."/>
            <person name="MacDonald P.J.P."/>
            <person name="Mehta T."/>
            <person name="Montmayeur A."/>
            <person name="Murphy C."/>
            <person name="Neiman D."/>
            <person name="Pearson M."/>
            <person name="Priest M."/>
            <person name="Roberts A."/>
            <person name="Saif S."/>
            <person name="Shea T."/>
            <person name="Shenoy N."/>
            <person name="Sisk P."/>
            <person name="Stolte C."/>
            <person name="Sykes S."/>
            <person name="Yandava C."/>
            <person name="Wortman J."/>
            <person name="Nusbaum C."/>
            <person name="Birren B."/>
        </authorList>
    </citation>
    <scope>NUCLEOTIDE SEQUENCE</scope>
    <source>
        <strain evidence="2">R3-111a-1</strain>
    </source>
</reference>
<evidence type="ECO:0000313" key="3">
    <source>
        <dbReference type="EnsemblFungi" id="EJT72699"/>
    </source>
</evidence>
<feature type="region of interest" description="Disordered" evidence="1">
    <location>
        <begin position="65"/>
        <end position="116"/>
    </location>
</feature>
<name>J3P7R6_GAET3</name>
<feature type="compositionally biased region" description="Polar residues" evidence="1">
    <location>
        <begin position="86"/>
        <end position="96"/>
    </location>
</feature>
<sequence length="116" mass="12526">MHCRARADAELEGAVSLPKGQVVVVDSLSMMNPAIHKSPEKYDAPPVLRDAQAARRRAQERARFHIAPTTPSSDTASTPVPAASSRCSRPATSKRASTGHLDRMITFSSLKPSYRG</sequence>
<dbReference type="EMBL" id="GL385399">
    <property type="protein sequence ID" value="EJT72699.1"/>
    <property type="molecule type" value="Genomic_DNA"/>
</dbReference>
<reference evidence="3" key="4">
    <citation type="journal article" date="2015" name="G3 (Bethesda)">
        <title>Genome sequences of three phytopathogenic species of the Magnaporthaceae family of fungi.</title>
        <authorList>
            <person name="Okagaki L.H."/>
            <person name="Nunes C.C."/>
            <person name="Sailsbery J."/>
            <person name="Clay B."/>
            <person name="Brown D."/>
            <person name="John T."/>
            <person name="Oh Y."/>
            <person name="Young N."/>
            <person name="Fitzgerald M."/>
            <person name="Haas B.J."/>
            <person name="Zeng Q."/>
            <person name="Young S."/>
            <person name="Adiconis X."/>
            <person name="Fan L."/>
            <person name="Levin J.Z."/>
            <person name="Mitchell T.K."/>
            <person name="Okubara P.A."/>
            <person name="Farman M.L."/>
            <person name="Kohn L.M."/>
            <person name="Birren B."/>
            <person name="Ma L.-J."/>
            <person name="Dean R.A."/>
        </authorList>
    </citation>
    <scope>NUCLEOTIDE SEQUENCE</scope>
    <source>
        <strain evidence="3">R3-111a-1</strain>
    </source>
</reference>
<evidence type="ECO:0000313" key="2">
    <source>
        <dbReference type="EMBL" id="EJT72699.1"/>
    </source>
</evidence>
<dbReference type="RefSeq" id="XP_009225673.1">
    <property type="nucleotide sequence ID" value="XM_009227409.1"/>
</dbReference>
<dbReference type="AlphaFoldDB" id="J3P7R6"/>
<dbReference type="EnsemblFungi" id="EJT72699">
    <property type="protein sequence ID" value="EJT72699"/>
    <property type="gene ID" value="GGTG_09558"/>
</dbReference>
<proteinExistence type="predicted"/>
<dbReference type="VEuPathDB" id="FungiDB:GGTG_09558"/>
<evidence type="ECO:0000313" key="4">
    <source>
        <dbReference type="Proteomes" id="UP000006039"/>
    </source>
</evidence>
<dbReference type="HOGENOM" id="CLU_2097031_0_0_1"/>
<reference evidence="4" key="1">
    <citation type="submission" date="2010-07" db="EMBL/GenBank/DDBJ databases">
        <title>The genome sequence of Gaeumannomyces graminis var. tritici strain R3-111a-1.</title>
        <authorList>
            <consortium name="The Broad Institute Genome Sequencing Platform"/>
            <person name="Ma L.-J."/>
            <person name="Dead R."/>
            <person name="Young S."/>
            <person name="Zeng Q."/>
            <person name="Koehrsen M."/>
            <person name="Alvarado L."/>
            <person name="Berlin A."/>
            <person name="Chapman S.B."/>
            <person name="Chen Z."/>
            <person name="Freedman E."/>
            <person name="Gellesch M."/>
            <person name="Goldberg J."/>
            <person name="Griggs A."/>
            <person name="Gujja S."/>
            <person name="Heilman E.R."/>
            <person name="Heiman D."/>
            <person name="Hepburn T."/>
            <person name="Howarth C."/>
            <person name="Jen D."/>
            <person name="Larson L."/>
            <person name="Mehta T."/>
            <person name="Neiman D."/>
            <person name="Pearson M."/>
            <person name="Roberts A."/>
            <person name="Saif S."/>
            <person name="Shea T."/>
            <person name="Shenoy N."/>
            <person name="Sisk P."/>
            <person name="Stolte C."/>
            <person name="Sykes S."/>
            <person name="Walk T."/>
            <person name="White J."/>
            <person name="Yandava C."/>
            <person name="Haas B."/>
            <person name="Nusbaum C."/>
            <person name="Birren B."/>
        </authorList>
    </citation>
    <scope>NUCLEOTIDE SEQUENCE [LARGE SCALE GENOMIC DNA]</scope>
    <source>
        <strain evidence="4">R3-111a-1</strain>
    </source>
</reference>
<reference evidence="3" key="5">
    <citation type="submission" date="2018-04" db="UniProtKB">
        <authorList>
            <consortium name="EnsemblFungi"/>
        </authorList>
    </citation>
    <scope>IDENTIFICATION</scope>
    <source>
        <strain evidence="3">R3-111a-1</strain>
    </source>
</reference>
<organism evidence="2">
    <name type="scientific">Gaeumannomyces tritici (strain R3-111a-1)</name>
    <name type="common">Wheat and barley take-all root rot fungus</name>
    <name type="synonym">Gaeumannomyces graminis var. tritici</name>
    <dbReference type="NCBI Taxonomy" id="644352"/>
    <lineage>
        <taxon>Eukaryota</taxon>
        <taxon>Fungi</taxon>
        <taxon>Dikarya</taxon>
        <taxon>Ascomycota</taxon>
        <taxon>Pezizomycotina</taxon>
        <taxon>Sordariomycetes</taxon>
        <taxon>Sordariomycetidae</taxon>
        <taxon>Magnaporthales</taxon>
        <taxon>Magnaporthaceae</taxon>
        <taxon>Gaeumannomyces</taxon>
    </lineage>
</organism>
<keyword evidence="4" id="KW-1185">Reference proteome</keyword>
<dbReference type="Proteomes" id="UP000006039">
    <property type="component" value="Unassembled WGS sequence"/>
</dbReference>
<dbReference type="GeneID" id="20350016"/>
<reference evidence="2" key="2">
    <citation type="submission" date="2010-07" db="EMBL/GenBank/DDBJ databases">
        <authorList>
            <consortium name="The Broad Institute Genome Sequencing Platform"/>
            <consortium name="Broad Institute Genome Sequencing Center for Infectious Disease"/>
            <person name="Ma L.-J."/>
            <person name="Dead R."/>
            <person name="Young S."/>
            <person name="Zeng Q."/>
            <person name="Koehrsen M."/>
            <person name="Alvarado L."/>
            <person name="Berlin A."/>
            <person name="Chapman S.B."/>
            <person name="Chen Z."/>
            <person name="Freedman E."/>
            <person name="Gellesch M."/>
            <person name="Goldberg J."/>
            <person name="Griggs A."/>
            <person name="Gujja S."/>
            <person name="Heilman E.R."/>
            <person name="Heiman D."/>
            <person name="Hepburn T."/>
            <person name="Howarth C."/>
            <person name="Jen D."/>
            <person name="Larson L."/>
            <person name="Mehta T."/>
            <person name="Neiman D."/>
            <person name="Pearson M."/>
            <person name="Roberts A."/>
            <person name="Saif S."/>
            <person name="Shea T."/>
            <person name="Shenoy N."/>
            <person name="Sisk P."/>
            <person name="Stolte C."/>
            <person name="Sykes S."/>
            <person name="Walk T."/>
            <person name="White J."/>
            <person name="Yandava C."/>
            <person name="Haas B."/>
            <person name="Nusbaum C."/>
            <person name="Birren B."/>
        </authorList>
    </citation>
    <scope>NUCLEOTIDE SEQUENCE</scope>
    <source>
        <strain evidence="2">R3-111a-1</strain>
    </source>
</reference>
<evidence type="ECO:0000256" key="1">
    <source>
        <dbReference type="SAM" id="MobiDB-lite"/>
    </source>
</evidence>